<accession>A0A1D3TQD4</accession>
<evidence type="ECO:0000256" key="2">
    <source>
        <dbReference type="ARBA" id="ARBA00006739"/>
    </source>
</evidence>
<protein>
    <recommendedName>
        <fullName evidence="5">Glycosyltransferase 2-like domain-containing protein</fullName>
    </recommendedName>
</protein>
<keyword evidence="3" id="KW-0328">Glycosyltransferase</keyword>
<dbReference type="EMBL" id="FMKA01000002">
    <property type="protein sequence ID" value="SCP95740.1"/>
    <property type="molecule type" value="Genomic_DNA"/>
</dbReference>
<organism evidence="6 7">
    <name type="scientific">Anaerobium acetethylicum</name>
    <dbReference type="NCBI Taxonomy" id="1619234"/>
    <lineage>
        <taxon>Bacteria</taxon>
        <taxon>Bacillati</taxon>
        <taxon>Bacillota</taxon>
        <taxon>Clostridia</taxon>
        <taxon>Lachnospirales</taxon>
        <taxon>Lachnospiraceae</taxon>
        <taxon>Anaerobium</taxon>
    </lineage>
</organism>
<dbReference type="OrthoDB" id="9771846at2"/>
<dbReference type="STRING" id="1619234.SAMN05421730_1002163"/>
<dbReference type="Gene3D" id="3.90.550.10">
    <property type="entry name" value="Spore Coat Polysaccharide Biosynthesis Protein SpsA, Chain A"/>
    <property type="match status" value="1"/>
</dbReference>
<dbReference type="InterPro" id="IPR001173">
    <property type="entry name" value="Glyco_trans_2-like"/>
</dbReference>
<evidence type="ECO:0000256" key="1">
    <source>
        <dbReference type="ARBA" id="ARBA00004776"/>
    </source>
</evidence>
<keyword evidence="7" id="KW-1185">Reference proteome</keyword>
<evidence type="ECO:0000313" key="7">
    <source>
        <dbReference type="Proteomes" id="UP000199315"/>
    </source>
</evidence>
<dbReference type="AlphaFoldDB" id="A0A1D3TQD4"/>
<gene>
    <name evidence="6" type="ORF">SAMN05421730_1002163</name>
</gene>
<dbReference type="SUPFAM" id="SSF53448">
    <property type="entry name" value="Nucleotide-diphospho-sugar transferases"/>
    <property type="match status" value="1"/>
</dbReference>
<evidence type="ECO:0000313" key="6">
    <source>
        <dbReference type="EMBL" id="SCP95740.1"/>
    </source>
</evidence>
<dbReference type="Proteomes" id="UP000199315">
    <property type="component" value="Unassembled WGS sequence"/>
</dbReference>
<reference evidence="6 7" key="1">
    <citation type="submission" date="2016-09" db="EMBL/GenBank/DDBJ databases">
        <authorList>
            <person name="Capua I."/>
            <person name="De Benedictis P."/>
            <person name="Joannis T."/>
            <person name="Lombin L.H."/>
            <person name="Cattoli G."/>
        </authorList>
    </citation>
    <scope>NUCLEOTIDE SEQUENCE [LARGE SCALE GENOMIC DNA]</scope>
    <source>
        <strain evidence="6 7">GluBS11</strain>
    </source>
</reference>
<feature type="domain" description="Glycosyltransferase 2-like" evidence="5">
    <location>
        <begin position="5"/>
        <end position="176"/>
    </location>
</feature>
<evidence type="ECO:0000256" key="3">
    <source>
        <dbReference type="ARBA" id="ARBA00022676"/>
    </source>
</evidence>
<sequence>MHEVSIVIPNYNGIKFMADCLDALMKQTQEDVEVIVVDNCSKDGSAELVENSYPWAKLVRLEENFGFSRAVNEGIRLAEAPYVILLNNDTEVHMDFAAELLKGIRKSDDIFSASSKMISFHDRERMDDGGDLYCALGWAFARGKDKSISQYERECDIFAACAGAAIYRKSIFDEIGYFDEDHFAYLEDIDIGYRAKIFGYRNVYIPTAVVYHVGSGSSGSRHNEFKISLASRNSIYLVYKNMPLLQIILNLPFLTAGFAIKTAFFVIKGFGKEYVAGLVKGFSMSEKGKKVTFRWSHFLNYCRIQLELWGNMVRLINR</sequence>
<keyword evidence="4" id="KW-0808">Transferase</keyword>
<evidence type="ECO:0000256" key="4">
    <source>
        <dbReference type="ARBA" id="ARBA00022679"/>
    </source>
</evidence>
<dbReference type="PANTHER" id="PTHR43179">
    <property type="entry name" value="RHAMNOSYLTRANSFERASE WBBL"/>
    <property type="match status" value="1"/>
</dbReference>
<dbReference type="CDD" id="cd04186">
    <property type="entry name" value="GT_2_like_c"/>
    <property type="match status" value="1"/>
</dbReference>
<proteinExistence type="inferred from homology"/>
<comment type="similarity">
    <text evidence="2">Belongs to the glycosyltransferase 2 family.</text>
</comment>
<name>A0A1D3TQD4_9FIRM</name>
<dbReference type="RefSeq" id="WP_091230347.1">
    <property type="nucleotide sequence ID" value="NZ_FMKA01000002.1"/>
</dbReference>
<dbReference type="GO" id="GO:0016757">
    <property type="term" value="F:glycosyltransferase activity"/>
    <property type="evidence" value="ECO:0007669"/>
    <property type="project" value="UniProtKB-KW"/>
</dbReference>
<evidence type="ECO:0000259" key="5">
    <source>
        <dbReference type="Pfam" id="PF00535"/>
    </source>
</evidence>
<dbReference type="Pfam" id="PF00535">
    <property type="entry name" value="Glycos_transf_2"/>
    <property type="match status" value="1"/>
</dbReference>
<comment type="pathway">
    <text evidence="1">Cell wall biogenesis; cell wall polysaccharide biosynthesis.</text>
</comment>
<dbReference type="PANTHER" id="PTHR43179:SF12">
    <property type="entry name" value="GALACTOFURANOSYLTRANSFERASE GLFT2"/>
    <property type="match status" value="1"/>
</dbReference>
<dbReference type="InterPro" id="IPR029044">
    <property type="entry name" value="Nucleotide-diphossugar_trans"/>
</dbReference>